<dbReference type="Gene3D" id="3.90.1150.10">
    <property type="entry name" value="Aspartate Aminotransferase, domain 1"/>
    <property type="match status" value="1"/>
</dbReference>
<evidence type="ECO:0000256" key="4">
    <source>
        <dbReference type="ARBA" id="ARBA00022898"/>
    </source>
</evidence>
<dbReference type="Gene3D" id="3.40.640.10">
    <property type="entry name" value="Type I PLP-dependent aspartate aminotransferase-like (Major domain)"/>
    <property type="match status" value="1"/>
</dbReference>
<reference evidence="8 9" key="1">
    <citation type="submission" date="2018-03" db="EMBL/GenBank/DDBJ databases">
        <title>Aquarubrobacter algicola gen. nov., sp. nov., a novel actinobacterium isolated from shallow eutrophic lake during the end of cyanobacterial harmful algal blooms.</title>
        <authorList>
            <person name="Chun S.J."/>
        </authorList>
    </citation>
    <scope>NUCLEOTIDE SEQUENCE [LARGE SCALE GENOMIC DNA]</scope>
    <source>
        <strain evidence="8 9">Seoho-28</strain>
    </source>
</reference>
<evidence type="ECO:0000313" key="9">
    <source>
        <dbReference type="Proteomes" id="UP000240739"/>
    </source>
</evidence>
<evidence type="ECO:0000256" key="6">
    <source>
        <dbReference type="SAM" id="MobiDB-lite"/>
    </source>
</evidence>
<comment type="caution">
    <text evidence="8">The sequence shown here is derived from an EMBL/GenBank/DDBJ whole genome shotgun (WGS) entry which is preliminary data.</text>
</comment>
<dbReference type="GO" id="GO:0030170">
    <property type="term" value="F:pyridoxal phosphate binding"/>
    <property type="evidence" value="ECO:0007669"/>
    <property type="project" value="InterPro"/>
</dbReference>
<dbReference type="GO" id="GO:0008483">
    <property type="term" value="F:transaminase activity"/>
    <property type="evidence" value="ECO:0007669"/>
    <property type="project" value="UniProtKB-KW"/>
</dbReference>
<evidence type="ECO:0000256" key="2">
    <source>
        <dbReference type="ARBA" id="ARBA00022576"/>
    </source>
</evidence>
<feature type="compositionally biased region" description="Low complexity" evidence="6">
    <location>
        <begin position="111"/>
        <end position="121"/>
    </location>
</feature>
<comment type="similarity">
    <text evidence="5">Belongs to the class-II pyridoxal-phosphate-dependent aminotransferase family.</text>
</comment>
<dbReference type="InterPro" id="IPR004839">
    <property type="entry name" value="Aminotransferase_I/II_large"/>
</dbReference>
<proteinExistence type="inferred from homology"/>
<dbReference type="PROSITE" id="PS00599">
    <property type="entry name" value="AA_TRANSFER_CLASS_2"/>
    <property type="match status" value="1"/>
</dbReference>
<dbReference type="PANTHER" id="PTHR43643:SF3">
    <property type="entry name" value="HISTIDINOL-PHOSPHATE AMINOTRANSFERASE"/>
    <property type="match status" value="1"/>
</dbReference>
<dbReference type="PANTHER" id="PTHR43643">
    <property type="entry name" value="HISTIDINOL-PHOSPHATE AMINOTRANSFERASE 2"/>
    <property type="match status" value="1"/>
</dbReference>
<keyword evidence="4 5" id="KW-0663">Pyridoxal phosphate</keyword>
<keyword evidence="3" id="KW-0808">Transferase</keyword>
<feature type="region of interest" description="Disordered" evidence="6">
    <location>
        <begin position="16"/>
        <end position="147"/>
    </location>
</feature>
<feature type="compositionally biased region" description="Basic and acidic residues" evidence="6">
    <location>
        <begin position="51"/>
        <end position="62"/>
    </location>
</feature>
<keyword evidence="9" id="KW-1185">Reference proteome</keyword>
<dbReference type="InterPro" id="IPR015421">
    <property type="entry name" value="PyrdxlP-dep_Trfase_major"/>
</dbReference>
<dbReference type="CDD" id="cd00609">
    <property type="entry name" value="AAT_like"/>
    <property type="match status" value="1"/>
</dbReference>
<evidence type="ECO:0000256" key="3">
    <source>
        <dbReference type="ARBA" id="ARBA00022679"/>
    </source>
</evidence>
<dbReference type="Proteomes" id="UP000240739">
    <property type="component" value="Unassembled WGS sequence"/>
</dbReference>
<dbReference type="InterPro" id="IPR050106">
    <property type="entry name" value="HistidinolP_aminotransfase"/>
</dbReference>
<dbReference type="EMBL" id="PYYB01000005">
    <property type="protein sequence ID" value="PTL54429.1"/>
    <property type="molecule type" value="Genomic_DNA"/>
</dbReference>
<dbReference type="AlphaFoldDB" id="A0A2T4UC09"/>
<evidence type="ECO:0000256" key="5">
    <source>
        <dbReference type="RuleBase" id="RU003693"/>
    </source>
</evidence>
<sequence>MTRAHAALPCACEDGSHRQRRAVHRATPGNRPGEVPRAAPAGQRVPAADRPAARRRDPRADGADLGALLGTDPRRVAVGRLAGAVPHRQPRRRAARRLRGPAGRPVRRPDGAQAARPAVDPRAARGGHRPARRGDRPRLRDHRRDRRDAVHRLAAAHRRARGLAGPDRLTGAPTVGIRDYYRQFEAVPAEEVNRGLREEAQERRRSALSRVEPLDLSVTTWPEYPPSRVVDAITYAARRGLHRYQERQGGELRGELAHALGLEPERVVVGDGSAQLMTAAAHALLAPGDELVTPWPGYPLHPIVARAAQGVAVPVPGFSVDALLRAVNERTRIVALANPNDPTGELLRRGELARLLTALPERVVVVLDEALRDYVTAEERDAALHLTAEHPRLLVFRTFSKAWGLAGLRCGYAVGGPDAAALLEQLEPSLGLGDLAVAGVLEAVRHHAGLPAQRAAVITAQRARLLEAVAGLPLTVTPSQANVLWIGARGHGGGDLAEHLQRAGIAVRSGGPLGDPARIRLTVPHRPQDVERVARALETAVA</sequence>
<feature type="compositionally biased region" description="Basic residues" evidence="6">
    <location>
        <begin position="88"/>
        <end position="99"/>
    </location>
</feature>
<gene>
    <name evidence="8" type="ORF">C7Y72_21695</name>
</gene>
<keyword evidence="2" id="KW-0032">Aminotransferase</keyword>
<evidence type="ECO:0000259" key="7">
    <source>
        <dbReference type="Pfam" id="PF00155"/>
    </source>
</evidence>
<dbReference type="InterPro" id="IPR015424">
    <property type="entry name" value="PyrdxlP-dep_Trfase"/>
</dbReference>
<dbReference type="SUPFAM" id="SSF53383">
    <property type="entry name" value="PLP-dependent transferases"/>
    <property type="match status" value="1"/>
</dbReference>
<accession>A0A2T4UC09</accession>
<name>A0A2T4UC09_9ACTN</name>
<protein>
    <recommendedName>
        <fullName evidence="7">Aminotransferase class I/classII large domain-containing protein</fullName>
    </recommendedName>
</protein>
<evidence type="ECO:0000313" key="8">
    <source>
        <dbReference type="EMBL" id="PTL54429.1"/>
    </source>
</evidence>
<dbReference type="InterPro" id="IPR015422">
    <property type="entry name" value="PyrdxlP-dep_Trfase_small"/>
</dbReference>
<dbReference type="Pfam" id="PF00155">
    <property type="entry name" value="Aminotran_1_2"/>
    <property type="match status" value="1"/>
</dbReference>
<dbReference type="InterPro" id="IPR001917">
    <property type="entry name" value="Aminotrans_II_pyridoxalP_BS"/>
</dbReference>
<comment type="cofactor">
    <cofactor evidence="1 5">
        <name>pyridoxal 5'-phosphate</name>
        <dbReference type="ChEBI" id="CHEBI:597326"/>
    </cofactor>
</comment>
<feature type="domain" description="Aminotransferase class I/classII large" evidence="7">
    <location>
        <begin position="223"/>
        <end position="537"/>
    </location>
</feature>
<organism evidence="8 9">
    <name type="scientific">Paraconexibacter algicola</name>
    <dbReference type="NCBI Taxonomy" id="2133960"/>
    <lineage>
        <taxon>Bacteria</taxon>
        <taxon>Bacillati</taxon>
        <taxon>Actinomycetota</taxon>
        <taxon>Thermoleophilia</taxon>
        <taxon>Solirubrobacterales</taxon>
        <taxon>Paraconexibacteraceae</taxon>
        <taxon>Paraconexibacter</taxon>
    </lineage>
</organism>
<evidence type="ECO:0000256" key="1">
    <source>
        <dbReference type="ARBA" id="ARBA00001933"/>
    </source>
</evidence>